<feature type="compositionally biased region" description="Basic and acidic residues" evidence="1">
    <location>
        <begin position="16"/>
        <end position="30"/>
    </location>
</feature>
<proteinExistence type="predicted"/>
<reference evidence="5 6" key="1">
    <citation type="submission" date="2016-10" db="EMBL/GenBank/DDBJ databases">
        <authorList>
            <person name="Chevignon G."/>
        </authorList>
    </citation>
    <scope>NUCLEOTIDE SEQUENCE [LARGE SCALE GENOMIC DNA]</scope>
    <source>
        <strain evidence="6">A2C</strain>
        <strain evidence="5">ZA17</strain>
    </source>
</reference>
<dbReference type="RefSeq" id="WP_095033788.1">
    <property type="nucleotide sequence ID" value="NZ_CADIJH010000006.1"/>
</dbReference>
<name>A0A2D3T5H9_9ENTR</name>
<protein>
    <submittedName>
        <fullName evidence="3">Uncharacterized protein</fullName>
    </submittedName>
</protein>
<reference evidence="2" key="2">
    <citation type="submission" date="2017-08" db="EMBL/GenBank/DDBJ databases">
        <title>Genome sequence of Candidatus Hamiltonella defensa from Acyrthosiphon pisum strain MI47.</title>
        <authorList>
            <person name="Patel V.A."/>
            <person name="Chevignon G."/>
            <person name="Russell J.A."/>
            <person name="Oliver K.M."/>
        </authorList>
    </citation>
    <scope>NUCLEOTIDE SEQUENCE</scope>
    <source>
        <strain evidence="2">MI47</strain>
    </source>
</reference>
<sequence length="132" mass="14865">MNRIHIEGAIPLPPPEKARRQSKDGQDHEQKKKHFQHLLQPSSPSTQLKEDLNPSLSPLGEQWADYHIVSGVLTGTVIRVSFAQKGFVVRLTCPGDIVKKRVLGLRKRWERELVRIGIPCFLEVSDATTSPP</sequence>
<dbReference type="EMBL" id="CP022932">
    <property type="protein sequence ID" value="ASV32880.1"/>
    <property type="molecule type" value="Genomic_DNA"/>
</dbReference>
<evidence type="ECO:0000313" key="4">
    <source>
        <dbReference type="EMBL" id="ATW33020.1"/>
    </source>
</evidence>
<gene>
    <name evidence="3" type="ORF">BJP41_00620</name>
    <name evidence="4" type="ORF">BJP43_00595</name>
    <name evidence="2" type="ORF">CJJ18_00605</name>
</gene>
<dbReference type="EMBL" id="CP017606">
    <property type="protein sequence ID" value="ATW29093.1"/>
    <property type="molecule type" value="Genomic_DNA"/>
</dbReference>
<dbReference type="Proteomes" id="UP000229055">
    <property type="component" value="Chromosome"/>
</dbReference>
<accession>A0A2D3T5H9</accession>
<evidence type="ECO:0000256" key="1">
    <source>
        <dbReference type="SAM" id="MobiDB-lite"/>
    </source>
</evidence>
<dbReference type="AlphaFoldDB" id="A0A2D3T5H9"/>
<organism evidence="3 6">
    <name type="scientific">Candidatus Williamhamiltonella defendens</name>
    <dbReference type="NCBI Taxonomy" id="138072"/>
    <lineage>
        <taxon>Bacteria</taxon>
        <taxon>Pseudomonadati</taxon>
        <taxon>Pseudomonadota</taxon>
        <taxon>Gammaproteobacteria</taxon>
        <taxon>Enterobacterales</taxon>
        <taxon>Enterobacteriaceae</taxon>
        <taxon>aphid secondary symbionts</taxon>
        <taxon>Candidatus Williamhamiltonella</taxon>
    </lineage>
</organism>
<feature type="region of interest" description="Disordered" evidence="1">
    <location>
        <begin position="1"/>
        <end position="54"/>
    </location>
</feature>
<reference evidence="5 6" key="3">
    <citation type="submission" date="2017-11" db="EMBL/GenBank/DDBJ databases">
        <title>PacBio sequencing of new strain of the secondary endosymbiont Candidatus Hamiltonella defensa.</title>
        <authorList>
            <person name="Strand M.R."/>
            <person name="Oliver K."/>
        </authorList>
    </citation>
    <scope>NUCLEOTIDE SEQUENCE [LARGE SCALE GENOMIC DNA]</scope>
    <source>
        <strain evidence="6">A2C</strain>
        <strain evidence="5">ZA17</strain>
    </source>
</reference>
<evidence type="ECO:0000313" key="6">
    <source>
        <dbReference type="Proteomes" id="UP000230008"/>
    </source>
</evidence>
<reference evidence="3" key="4">
    <citation type="journal article" date="2018" name="Genome Biol. Evol.">
        <title>Culture-Facilitated Comparative Genomics of the Facultative Symbiont Hamiltonella defensa.</title>
        <authorList>
            <person name="Chevignon G."/>
            <person name="Boyd B.M."/>
            <person name="Brandt J.W."/>
            <person name="Oliver K.M."/>
            <person name="Strand M.R."/>
        </authorList>
    </citation>
    <scope>NUCLEOTIDE SEQUENCE</scope>
    <source>
        <strain evidence="3">A2C</strain>
        <strain evidence="4">ZA17</strain>
    </source>
</reference>
<dbReference type="Proteomes" id="UP000792865">
    <property type="component" value="Chromosome"/>
</dbReference>
<evidence type="ECO:0000313" key="3">
    <source>
        <dbReference type="EMBL" id="ATW29093.1"/>
    </source>
</evidence>
<evidence type="ECO:0000313" key="2">
    <source>
        <dbReference type="EMBL" id="ASV32880.1"/>
    </source>
</evidence>
<dbReference type="EMBL" id="CP017613">
    <property type="protein sequence ID" value="ATW33020.1"/>
    <property type="molecule type" value="Genomic_DNA"/>
</dbReference>
<evidence type="ECO:0000313" key="5">
    <source>
        <dbReference type="Proteomes" id="UP000229055"/>
    </source>
</evidence>
<dbReference type="Proteomes" id="UP000230008">
    <property type="component" value="Chromosome"/>
</dbReference>